<name>A0A9K3HYB8_HELAN</name>
<organism evidence="1 2">
    <name type="scientific">Helianthus annuus</name>
    <name type="common">Common sunflower</name>
    <dbReference type="NCBI Taxonomy" id="4232"/>
    <lineage>
        <taxon>Eukaryota</taxon>
        <taxon>Viridiplantae</taxon>
        <taxon>Streptophyta</taxon>
        <taxon>Embryophyta</taxon>
        <taxon>Tracheophyta</taxon>
        <taxon>Spermatophyta</taxon>
        <taxon>Magnoliopsida</taxon>
        <taxon>eudicotyledons</taxon>
        <taxon>Gunneridae</taxon>
        <taxon>Pentapetalae</taxon>
        <taxon>asterids</taxon>
        <taxon>campanulids</taxon>
        <taxon>Asterales</taxon>
        <taxon>Asteraceae</taxon>
        <taxon>Asteroideae</taxon>
        <taxon>Heliantheae alliance</taxon>
        <taxon>Heliantheae</taxon>
        <taxon>Helianthus</taxon>
    </lineage>
</organism>
<dbReference type="Gene3D" id="3.40.395.10">
    <property type="entry name" value="Adenoviral Proteinase, Chain A"/>
    <property type="match status" value="1"/>
</dbReference>
<gene>
    <name evidence="1" type="ORF">HanXRQr2_Chr10g0445171</name>
</gene>
<keyword evidence="2" id="KW-1185">Reference proteome</keyword>
<evidence type="ECO:0000313" key="1">
    <source>
        <dbReference type="EMBL" id="KAF5786793.1"/>
    </source>
</evidence>
<sequence length="167" mass="19724">MSLMSLPDYYVICFPILEYDHFYLVCFDMENVAITVIDNMDVTESPVMLINDEDFFKKTTPYKVKYIFTKYLKLAGHPKYLQFENAIPHRLEFDWETVGNKVDCGVFVMRHKETWFSVTVEKWDSGFPLSHTKKKACLTRLRKKYAVKMVCSNVNNHRDRIIAEAVE</sequence>
<proteinExistence type="predicted"/>
<protein>
    <submittedName>
        <fullName evidence="1">Papain-like cysteine peptidase superfamily</fullName>
    </submittedName>
</protein>
<reference evidence="1" key="1">
    <citation type="journal article" date="2017" name="Nature">
        <title>The sunflower genome provides insights into oil metabolism, flowering and Asterid evolution.</title>
        <authorList>
            <person name="Badouin H."/>
            <person name="Gouzy J."/>
            <person name="Grassa C.J."/>
            <person name="Murat F."/>
            <person name="Staton S.E."/>
            <person name="Cottret L."/>
            <person name="Lelandais-Briere C."/>
            <person name="Owens G.L."/>
            <person name="Carrere S."/>
            <person name="Mayjonade B."/>
            <person name="Legrand L."/>
            <person name="Gill N."/>
            <person name="Kane N.C."/>
            <person name="Bowers J.E."/>
            <person name="Hubner S."/>
            <person name="Bellec A."/>
            <person name="Berard A."/>
            <person name="Berges H."/>
            <person name="Blanchet N."/>
            <person name="Boniface M.C."/>
            <person name="Brunel D."/>
            <person name="Catrice O."/>
            <person name="Chaidir N."/>
            <person name="Claudel C."/>
            <person name="Donnadieu C."/>
            <person name="Faraut T."/>
            <person name="Fievet G."/>
            <person name="Helmstetter N."/>
            <person name="King M."/>
            <person name="Knapp S.J."/>
            <person name="Lai Z."/>
            <person name="Le Paslier M.C."/>
            <person name="Lippi Y."/>
            <person name="Lorenzon L."/>
            <person name="Mandel J.R."/>
            <person name="Marage G."/>
            <person name="Marchand G."/>
            <person name="Marquand E."/>
            <person name="Bret-Mestries E."/>
            <person name="Morien E."/>
            <person name="Nambeesan S."/>
            <person name="Nguyen T."/>
            <person name="Pegot-Espagnet P."/>
            <person name="Pouilly N."/>
            <person name="Raftis F."/>
            <person name="Sallet E."/>
            <person name="Schiex T."/>
            <person name="Thomas J."/>
            <person name="Vandecasteele C."/>
            <person name="Vares D."/>
            <person name="Vear F."/>
            <person name="Vautrin S."/>
            <person name="Crespi M."/>
            <person name="Mangin B."/>
            <person name="Burke J.M."/>
            <person name="Salse J."/>
            <person name="Munos S."/>
            <person name="Vincourt P."/>
            <person name="Rieseberg L.H."/>
            <person name="Langlade N.B."/>
        </authorList>
    </citation>
    <scope>NUCLEOTIDE SEQUENCE</scope>
    <source>
        <tissue evidence="1">Leaves</tissue>
    </source>
</reference>
<reference evidence="1" key="2">
    <citation type="submission" date="2020-06" db="EMBL/GenBank/DDBJ databases">
        <title>Helianthus annuus Genome sequencing and assembly Release 2.</title>
        <authorList>
            <person name="Gouzy J."/>
            <person name="Langlade N."/>
            <person name="Munos S."/>
        </authorList>
    </citation>
    <scope>NUCLEOTIDE SEQUENCE</scope>
    <source>
        <tissue evidence="1">Leaves</tissue>
    </source>
</reference>
<evidence type="ECO:0000313" key="2">
    <source>
        <dbReference type="Proteomes" id="UP000215914"/>
    </source>
</evidence>
<dbReference type="AlphaFoldDB" id="A0A9K3HYB8"/>
<dbReference type="Gramene" id="mRNA:HanXRQr2_Chr10g0445171">
    <property type="protein sequence ID" value="mRNA:HanXRQr2_Chr10g0445171"/>
    <property type="gene ID" value="HanXRQr2_Chr10g0445171"/>
</dbReference>
<comment type="caution">
    <text evidence="1">The sequence shown here is derived from an EMBL/GenBank/DDBJ whole genome shotgun (WGS) entry which is preliminary data.</text>
</comment>
<accession>A0A9K3HYB8</accession>
<dbReference type="EMBL" id="MNCJ02000325">
    <property type="protein sequence ID" value="KAF5786793.1"/>
    <property type="molecule type" value="Genomic_DNA"/>
</dbReference>
<dbReference type="Proteomes" id="UP000215914">
    <property type="component" value="Unassembled WGS sequence"/>
</dbReference>
<dbReference type="InterPro" id="IPR038765">
    <property type="entry name" value="Papain-like_cys_pep_sf"/>
</dbReference>
<dbReference type="SUPFAM" id="SSF54001">
    <property type="entry name" value="Cysteine proteinases"/>
    <property type="match status" value="1"/>
</dbReference>